<feature type="transmembrane region" description="Helical" evidence="1">
    <location>
        <begin position="266"/>
        <end position="286"/>
    </location>
</feature>
<reference evidence="2 3" key="1">
    <citation type="submission" date="2015-03" db="EMBL/GenBank/DDBJ databases">
        <title>Genome assembly of Sandaracinus amylolyticus DSM 53668.</title>
        <authorList>
            <person name="Sharma G."/>
            <person name="Subramanian S."/>
        </authorList>
    </citation>
    <scope>NUCLEOTIDE SEQUENCE [LARGE SCALE GENOMIC DNA]</scope>
    <source>
        <strain evidence="2 3">DSM 53668</strain>
    </source>
</reference>
<evidence type="ECO:0000256" key="1">
    <source>
        <dbReference type="SAM" id="Phobius"/>
    </source>
</evidence>
<proteinExistence type="predicted"/>
<evidence type="ECO:0000313" key="2">
    <source>
        <dbReference type="EMBL" id="AKF10353.1"/>
    </source>
</evidence>
<accession>A0A0F6YMH4</accession>
<evidence type="ECO:0008006" key="4">
    <source>
        <dbReference type="Google" id="ProtNLM"/>
    </source>
</evidence>
<dbReference type="EMBL" id="CP011125">
    <property type="protein sequence ID" value="AKF10353.1"/>
    <property type="molecule type" value="Genomic_DNA"/>
</dbReference>
<keyword evidence="1" id="KW-1133">Transmembrane helix</keyword>
<dbReference type="Proteomes" id="UP000034883">
    <property type="component" value="Chromosome"/>
</dbReference>
<evidence type="ECO:0000313" key="3">
    <source>
        <dbReference type="Proteomes" id="UP000034883"/>
    </source>
</evidence>
<protein>
    <recommendedName>
        <fullName evidence="4">DUF4350 domain-containing protein</fullName>
    </recommendedName>
</protein>
<dbReference type="AlphaFoldDB" id="A0A0F6YMH4"/>
<name>A0A0F6YMH4_9BACT</name>
<keyword evidence="1" id="KW-0812">Transmembrane</keyword>
<organism evidence="2 3">
    <name type="scientific">Sandaracinus amylolyticus</name>
    <dbReference type="NCBI Taxonomy" id="927083"/>
    <lineage>
        <taxon>Bacteria</taxon>
        <taxon>Pseudomonadati</taxon>
        <taxon>Myxococcota</taxon>
        <taxon>Polyangia</taxon>
        <taxon>Polyangiales</taxon>
        <taxon>Sandaracinaceae</taxon>
        <taxon>Sandaracinus</taxon>
    </lineage>
</organism>
<feature type="transmembrane region" description="Helical" evidence="1">
    <location>
        <begin position="14"/>
        <end position="33"/>
    </location>
</feature>
<dbReference type="STRING" id="927083.DB32_007502"/>
<dbReference type="RefSeq" id="WP_053237324.1">
    <property type="nucleotide sequence ID" value="NZ_CP011125.1"/>
</dbReference>
<sequence length="410" mass="45436">MSDRALFGDRVRRVVIAVAVMSLVATVGALVFGRRLTTPEAQPRDSYGAGALGHRAFLETMRALGVRVQRWTRPEWDSVSAPLWIIEPNQPWVMVQSRTTTLGELVRARADAERVTVIVLPKWQPGMLGMVADEDAIEIAAILTELPFAVSLVRGPIEDDWRTIDAHELARDATRRLELRWPQRVQGGVPVLWDDEGSFVVRDDKALIYVVSDPDLLHSFNLQRGAHAALWRDFTRDTLHAEDIVIDEVFHGAVRTRSLPELFGRWPGVLVLVHGAIVALVVLLMGRRRFGPPDPIPEALGRGPREVIDVAASVLANGSRETTLALRYVEDVIADLHRRLGLSEAATADARAALIDQAAERRRVGASAAKLLADARAVEKTRRRREALVIARRAAELRAALMGTKKEERA</sequence>
<dbReference type="KEGG" id="samy:DB32_007502"/>
<keyword evidence="3" id="KW-1185">Reference proteome</keyword>
<keyword evidence="1" id="KW-0472">Membrane</keyword>
<gene>
    <name evidence="2" type="ORF">DB32_007502</name>
</gene>